<accession>A0A9N8YZZ0</accession>
<keyword evidence="2" id="KW-1185">Reference proteome</keyword>
<sequence>MRHQRFEKGYWTQVKNFIIEDFGGVYVLARQMGIDNNEQAELQTFQCIHIEASNHDLNVVQNRSII</sequence>
<proteinExistence type="predicted"/>
<reference evidence="1" key="1">
    <citation type="submission" date="2021-06" db="EMBL/GenBank/DDBJ databases">
        <authorList>
            <person name="Kallberg Y."/>
            <person name="Tangrot J."/>
            <person name="Rosling A."/>
        </authorList>
    </citation>
    <scope>NUCLEOTIDE SEQUENCE</scope>
    <source>
        <strain evidence="1">UK204</strain>
    </source>
</reference>
<name>A0A9N8YZZ0_9GLOM</name>
<dbReference type="EMBL" id="CAJVPQ010000220">
    <property type="protein sequence ID" value="CAG8459002.1"/>
    <property type="molecule type" value="Genomic_DNA"/>
</dbReference>
<protein>
    <submittedName>
        <fullName evidence="1">7491_t:CDS:1</fullName>
    </submittedName>
</protein>
<evidence type="ECO:0000313" key="1">
    <source>
        <dbReference type="EMBL" id="CAG8459002.1"/>
    </source>
</evidence>
<dbReference type="AlphaFoldDB" id="A0A9N8YZZ0"/>
<gene>
    <name evidence="1" type="ORF">FCALED_LOCUS1649</name>
</gene>
<evidence type="ECO:0000313" key="2">
    <source>
        <dbReference type="Proteomes" id="UP000789570"/>
    </source>
</evidence>
<dbReference type="Proteomes" id="UP000789570">
    <property type="component" value="Unassembled WGS sequence"/>
</dbReference>
<comment type="caution">
    <text evidence="1">The sequence shown here is derived from an EMBL/GenBank/DDBJ whole genome shotgun (WGS) entry which is preliminary data.</text>
</comment>
<organism evidence="1 2">
    <name type="scientific">Funneliformis caledonium</name>
    <dbReference type="NCBI Taxonomy" id="1117310"/>
    <lineage>
        <taxon>Eukaryota</taxon>
        <taxon>Fungi</taxon>
        <taxon>Fungi incertae sedis</taxon>
        <taxon>Mucoromycota</taxon>
        <taxon>Glomeromycotina</taxon>
        <taxon>Glomeromycetes</taxon>
        <taxon>Glomerales</taxon>
        <taxon>Glomeraceae</taxon>
        <taxon>Funneliformis</taxon>
    </lineage>
</organism>